<keyword evidence="5" id="KW-1133">Transmembrane helix</keyword>
<evidence type="ECO:0000256" key="4">
    <source>
        <dbReference type="SAM" id="MobiDB-lite"/>
    </source>
</evidence>
<keyword evidence="2" id="KW-0238">DNA-binding</keyword>
<dbReference type="InterPro" id="IPR041522">
    <property type="entry name" value="CdaR_GGDEF"/>
</dbReference>
<sequence>MGNRSSRRIIFWKLIAFFVMLSFVTVILLTIIFRNIYMDATYQEVTRETRNSLNRISMDIGKLNEEVDYIYISVISNPAVENFLNRKTWDPYEEYKMRSEFSRFKYIHSKIHSMYIYSGKINYFVSTQTGGMDYAGFPDREIIHAGLKRKLVVSREIAGGTEAGRKVVSYVYTKFGADGKTVENSIVINVLDFSELNMLGSGENLKVLLIDQDGGIVSTDAQEPVASITRDPSRRQTLLGSRQSPESTKVREGGREYIVNRLALEDSNWSLVTIQDHDEITGFVREQTNQILYIGCGVLLLSAILIAFMARTIYSPIDRFIKRMTKSELVRKKNANGKNELDYIMDGVVDMLDRMKELSDHHETSRKELKTKLLQQILSGSWNESYVRAKASELGLQDDPVIRRVALLRIDEYGKVKDEHKHLYEATVDQIVKDTFHGRLEAESVTMPGGNVAVIASAEEPSDPVLLRSLLTEVQRTVFKALGRSLTVGIGQRAETLRELACSYEDAMNLSNQRLTAGYGRIFDEEGVNREFVRQHPYPLEVENALIDCIKLNKETEWTETLERLEDELRHYTYNGAHLILLQLAVVCIRTFNGIIGASRGGFEMQDYYREIDRLEVMRDWKEWFQALFARYRIRIEEMNAQRNSGKATKMIQEALEYIEVHYSDPNLNVDSIAEKFGYSANYFAKLFKETTGAYINDHIRGIKIGRAKNLLKETKLAVNEIAELTGYLNKNYFFYAFKKDTGMTPLSYRELNSV</sequence>
<evidence type="ECO:0000313" key="7">
    <source>
        <dbReference type="EMBL" id="AJY76842.1"/>
    </source>
</evidence>
<keyword evidence="5" id="KW-0472">Membrane</keyword>
<evidence type="ECO:0000256" key="1">
    <source>
        <dbReference type="ARBA" id="ARBA00023015"/>
    </source>
</evidence>
<dbReference type="InterPro" id="IPR018060">
    <property type="entry name" value="HTH_AraC"/>
</dbReference>
<dbReference type="Pfam" id="PF12833">
    <property type="entry name" value="HTH_18"/>
    <property type="match status" value="1"/>
</dbReference>
<feature type="transmembrane region" description="Helical" evidence="5">
    <location>
        <begin position="291"/>
        <end position="314"/>
    </location>
</feature>
<dbReference type="HOGENOM" id="CLU_019175_0_0_9"/>
<dbReference type="SUPFAM" id="SSF46689">
    <property type="entry name" value="Homeodomain-like"/>
    <property type="match status" value="2"/>
</dbReference>
<accession>A0A0D5NPA3</accession>
<feature type="transmembrane region" description="Helical" evidence="5">
    <location>
        <begin position="12"/>
        <end position="33"/>
    </location>
</feature>
<dbReference type="EMBL" id="CP011058">
    <property type="protein sequence ID" value="AJY76842.1"/>
    <property type="molecule type" value="Genomic_DNA"/>
</dbReference>
<name>A0A0D5NPA3_9BACL</name>
<organism evidence="7 8">
    <name type="scientific">Paenibacillus beijingensis</name>
    <dbReference type="NCBI Taxonomy" id="1126833"/>
    <lineage>
        <taxon>Bacteria</taxon>
        <taxon>Bacillati</taxon>
        <taxon>Bacillota</taxon>
        <taxon>Bacilli</taxon>
        <taxon>Bacillales</taxon>
        <taxon>Paenibacillaceae</taxon>
        <taxon>Paenibacillus</taxon>
    </lineage>
</organism>
<dbReference type="Gene3D" id="1.10.10.60">
    <property type="entry name" value="Homeodomain-like"/>
    <property type="match status" value="2"/>
</dbReference>
<evidence type="ECO:0000256" key="5">
    <source>
        <dbReference type="SAM" id="Phobius"/>
    </source>
</evidence>
<protein>
    <recommendedName>
        <fullName evidence="6">HTH araC/xylS-type domain-containing protein</fullName>
    </recommendedName>
</protein>
<proteinExistence type="predicted"/>
<dbReference type="GO" id="GO:0003700">
    <property type="term" value="F:DNA-binding transcription factor activity"/>
    <property type="evidence" value="ECO:0007669"/>
    <property type="project" value="InterPro"/>
</dbReference>
<dbReference type="InterPro" id="IPR018062">
    <property type="entry name" value="HTH_AraC-typ_CS"/>
</dbReference>
<dbReference type="InterPro" id="IPR009057">
    <property type="entry name" value="Homeodomain-like_sf"/>
</dbReference>
<evidence type="ECO:0000259" key="6">
    <source>
        <dbReference type="PROSITE" id="PS01124"/>
    </source>
</evidence>
<dbReference type="PROSITE" id="PS00041">
    <property type="entry name" value="HTH_ARAC_FAMILY_1"/>
    <property type="match status" value="1"/>
</dbReference>
<reference evidence="7 8" key="1">
    <citation type="journal article" date="2015" name="J. Biotechnol.">
        <title>Complete genome sequence of Paenibacillus beijingensis 7188(T) (=DSM 24997(T)), a novel rhizobacterium from jujube garden soil.</title>
        <authorList>
            <person name="Kwak Y."/>
            <person name="Shin J.H."/>
        </authorList>
    </citation>
    <scope>NUCLEOTIDE SEQUENCE [LARGE SCALE GENOMIC DNA]</scope>
    <source>
        <strain evidence="7 8">DSM 24997</strain>
    </source>
</reference>
<reference evidence="8" key="2">
    <citation type="submission" date="2015-03" db="EMBL/GenBank/DDBJ databases">
        <title>Genome sequence of Paenibacillus beijingensis strain DSM 24997T.</title>
        <authorList>
            <person name="Kwak Y."/>
            <person name="Shin J.-H."/>
        </authorList>
    </citation>
    <scope>NUCLEOTIDE SEQUENCE [LARGE SCALE GENOMIC DNA]</scope>
    <source>
        <strain evidence="8">DSM 24997</strain>
    </source>
</reference>
<dbReference type="RefSeq" id="WP_045672267.1">
    <property type="nucleotide sequence ID" value="NZ_CP011058.1"/>
</dbReference>
<dbReference type="Proteomes" id="UP000032633">
    <property type="component" value="Chromosome"/>
</dbReference>
<gene>
    <name evidence="7" type="ORF">VN24_22625</name>
</gene>
<dbReference type="AlphaFoldDB" id="A0A0D5NPA3"/>
<dbReference type="PROSITE" id="PS01124">
    <property type="entry name" value="HTH_ARAC_FAMILY_2"/>
    <property type="match status" value="1"/>
</dbReference>
<evidence type="ECO:0000256" key="3">
    <source>
        <dbReference type="ARBA" id="ARBA00023163"/>
    </source>
</evidence>
<dbReference type="PANTHER" id="PTHR43280:SF2">
    <property type="entry name" value="HTH-TYPE TRANSCRIPTIONAL REGULATOR EXSA"/>
    <property type="match status" value="1"/>
</dbReference>
<dbReference type="PANTHER" id="PTHR43280">
    <property type="entry name" value="ARAC-FAMILY TRANSCRIPTIONAL REGULATOR"/>
    <property type="match status" value="1"/>
</dbReference>
<dbReference type="OrthoDB" id="2650757at2"/>
<evidence type="ECO:0000256" key="2">
    <source>
        <dbReference type="ARBA" id="ARBA00023125"/>
    </source>
</evidence>
<dbReference type="SMART" id="SM00342">
    <property type="entry name" value="HTH_ARAC"/>
    <property type="match status" value="1"/>
</dbReference>
<keyword evidence="5" id="KW-0812">Transmembrane</keyword>
<feature type="domain" description="HTH araC/xylS-type" evidence="6">
    <location>
        <begin position="653"/>
        <end position="752"/>
    </location>
</feature>
<dbReference type="PATRIC" id="fig|1126833.4.peg.4974"/>
<keyword evidence="8" id="KW-1185">Reference proteome</keyword>
<dbReference type="Pfam" id="PF17853">
    <property type="entry name" value="GGDEF_2"/>
    <property type="match status" value="1"/>
</dbReference>
<feature type="compositionally biased region" description="Polar residues" evidence="4">
    <location>
        <begin position="235"/>
        <end position="247"/>
    </location>
</feature>
<evidence type="ECO:0000313" key="8">
    <source>
        <dbReference type="Proteomes" id="UP000032633"/>
    </source>
</evidence>
<dbReference type="STRING" id="1126833.VN24_22625"/>
<keyword evidence="1" id="KW-0805">Transcription regulation</keyword>
<keyword evidence="3" id="KW-0804">Transcription</keyword>
<feature type="region of interest" description="Disordered" evidence="4">
    <location>
        <begin position="229"/>
        <end position="250"/>
    </location>
</feature>
<dbReference type="KEGG" id="pbj:VN24_22625"/>
<dbReference type="GO" id="GO:0043565">
    <property type="term" value="F:sequence-specific DNA binding"/>
    <property type="evidence" value="ECO:0007669"/>
    <property type="project" value="InterPro"/>
</dbReference>